<name>A0ABV6FQC3_9BACT</name>
<accession>A0ABV6FQC3</accession>
<dbReference type="Gene3D" id="2.60.40.740">
    <property type="match status" value="7"/>
</dbReference>
<dbReference type="InterPro" id="IPR022409">
    <property type="entry name" value="PKD/Chitinase_dom"/>
</dbReference>
<dbReference type="Pfam" id="PF18911">
    <property type="entry name" value="PKD_4"/>
    <property type="match status" value="1"/>
</dbReference>
<protein>
    <submittedName>
        <fullName evidence="2">PKD domain-containing protein</fullName>
    </submittedName>
</protein>
<dbReference type="SUPFAM" id="SSF49299">
    <property type="entry name" value="PKD domain"/>
    <property type="match status" value="1"/>
</dbReference>
<proteinExistence type="predicted"/>
<evidence type="ECO:0000313" key="3">
    <source>
        <dbReference type="Proteomes" id="UP001589797"/>
    </source>
</evidence>
<dbReference type="SMART" id="SM00089">
    <property type="entry name" value="PKD"/>
    <property type="match status" value="3"/>
</dbReference>
<dbReference type="CDD" id="cd00146">
    <property type="entry name" value="PKD"/>
    <property type="match status" value="1"/>
</dbReference>
<dbReference type="Gene3D" id="2.60.40.10">
    <property type="entry name" value="Immunoglobulins"/>
    <property type="match status" value="5"/>
</dbReference>
<dbReference type="EMBL" id="JBHLWI010000009">
    <property type="protein sequence ID" value="MFC0262048.1"/>
    <property type="molecule type" value="Genomic_DNA"/>
</dbReference>
<dbReference type="InterPro" id="IPR013783">
    <property type="entry name" value="Ig-like_fold"/>
</dbReference>
<dbReference type="InterPro" id="IPR025667">
    <property type="entry name" value="SprB_repeat"/>
</dbReference>
<dbReference type="Pfam" id="PF13573">
    <property type="entry name" value="SprB"/>
    <property type="match status" value="23"/>
</dbReference>
<keyword evidence="3" id="KW-1185">Reference proteome</keyword>
<dbReference type="InterPro" id="IPR026341">
    <property type="entry name" value="T9SS_type_B"/>
</dbReference>
<reference evidence="2 3" key="1">
    <citation type="submission" date="2024-09" db="EMBL/GenBank/DDBJ databases">
        <authorList>
            <person name="Sun Q."/>
            <person name="Mori K."/>
        </authorList>
    </citation>
    <scope>NUCLEOTIDE SEQUENCE [LARGE SCALE GENOMIC DNA]</scope>
    <source>
        <strain evidence="2 3">CCM 7650</strain>
    </source>
</reference>
<evidence type="ECO:0000259" key="1">
    <source>
        <dbReference type="PROSITE" id="PS50093"/>
    </source>
</evidence>
<dbReference type="InterPro" id="IPR000601">
    <property type="entry name" value="PKD_dom"/>
</dbReference>
<comment type="caution">
    <text evidence="2">The sequence shown here is derived from an EMBL/GenBank/DDBJ whole genome shotgun (WGS) entry which is preliminary data.</text>
</comment>
<sequence>MRKNYQKILLITQIFICWLGLSLNSYGQVAPIIRDIFIFSECEKSASIRVRGGVAPYTYVWTYNGNIIQVDANLGPTEFSTIERALPGDYYLEVTDSNGTVYTEVTTFKGSTSFTVNVFYEDVQSCGGGTTATVYGTIVNGIPRFTVNFYDESGNRVRTYNTRDREINLSNVPAGKYLVEVIDASGCKEYTEIEIEEVDPIVLPPAPDVTTFPETCESNGGIALDLIDFEGQVEFRIRRRRGNRNYVTDWIIAPDGKIRYDQLPAGDYVLEIKDRYRGDCPAEIVFTIGRENLLDFRATATPISCVGDTNGTITLDVNRLVSNFAFPPNEVRVDLIGPNGNTIVSNFVIPVGANSGTHTFTGLPAGNYTIIVKHGGVNYPECSQTIRVTISAPQPFNANVSVTQITCFGENNGSATVNPSGGWGNYTYLWSTGATTRTVNNLAPGNYSVTVTDREGCAIVLNFTITAPEAPLNGQIELLRGLTCVGANDGSARVFNLSGGLGTYTIRWSNGETTATATRLPAGLNTVTVRDNGGCEETFEIFVPVPPAPDVTTSVTNPLCYGGADGSIRVQIADNTTSYSVTVNGQTRTGNDLTFNNLPAGQYTVQVTYGGVCSITEIVNISNPPRININDNNVVITNVQCYGDNNGSITGLRVNGGTGTLSYQWQQLIGGVFTNIPGQTSLNINNLSAGTYKIIITDSNNCPVEREFTITSPDEFLVSTPMVTGVACFGDQTGSVAFTISGGTLPYAYSFNGGPFITTYDTNVLIDGLTNGAGYTVEIRDANNCAGTNFTFDINSLPEIIISDAIITPETCFEQGNASISISTSGGSGNLGIEWYRAGDLTNILSTNPTLSNVGPGEYTVKVFNVGTSDDCYVLRNFTIPPTAELTLELNGSPVDVLCHGEETGAISVLVQGGTGNHTFQWIGPNGFTSTAQNLQNVAAGSYTVRVTDENGCWKELDDIIISQPTSAILISTLNKVEPNCFDSTDGRINIQVAGGTPSYTIRWEKDNGSGVFSPIPGSSQSLTNIGAGTYKVIVTDANNCISEEIIELNAPEQLQVSILSVENVSCTGRNDGKIFIEVTGGTGVYFFNWDHGFINQNPRNLSEGTYGVTVRDSNGCTVRIEDIIIGGADDLNITLVNIEEPSCTENNGSIEVSFSGAIPSQEQIRWINLQTNEIIATNTNIVTGLGAGFYRVEYSNNGSCLVSEIYRVPGPAAPLKLSVNSQDVTCAGSDGLIFLSATGGTPGYTYYILHNGDWEVVNSLFLSNLDAGTYDVKVRDAGGCEDFSTIIINQQNPPAYEINVEQNVSCYGLNDGIINFELYGDTSNLTFQWFKKENTGDVAIATSSLNNLFAGTYYLEITFADGCKLTSDDYIITEPDQITVNPTVIQPVCYDDLGSFTLTVSGGEFGKTITLRSASNGIIATYENENEGTFTFEDLAPGTYTWEVGDTGCSDLDGTFTITVPLKPEFTVSKIDISCFGSNDGVINILGPTVQPGRTFTVFLNGVAQGNQTALNNLAAGNYEVRIADDQGCLSDPVLVSILTSDRPLEIFNLVKTDAACYNENSGSVQFEILGGSPVYRVEISSLNGYSSTLSNLDGSTSYSFNNLPAGSYTLQVWDLNDNCDASATFEITQPQELFVNHTQGTVLCEGGTTFIELTVTGGTQPYTYTWERFNTATSTWETLPTTTRRLNNITAGTYRYTVTELNNCTSNSDEIVIADGVPVQLTYVANDITCFGGSARVTLTATSGTSTNFTYFVNGNQIFGNQFQAIAGTYTAYAIDNVKGCISDEITITVNQPSNPVQISHYSFQNLSCFEAGDGIISLALTGGTAPYTITFQGNNFSANEGEIIVFDNLSANINYTFTAVDANGCTVNIPPRILSQPLPLQASHSFTPIACYDGESEINLQITGGTRPYQVSWEYAIDNVNFSSLPQFDNETSISNLEAGYYRYTISDGGCNAVVQTVEITQPDQVLLDAVTTDISCFGGMDGTVTFTPSGGPSTIYRIFFNGVEMSGNTVTGLSAGTYTAFVLSGACRSENIQVVIEQPEEPLQVRMTYLEEALCVGGTSEITLEISGGNGNYNAVLNGTNYPVDNSGFITISDVLPGTHIIEVFDSEGCSWIQTITITNPTVIDIFHHDITHVTCIGGSDGEISINVTGGAGEYTFTWFNSQNQPIGNTKDITGLSAGTYTVVVTDENGCEISEQFQINDPEPLDFTIIEIVDISCFGLENGSITVQGMGGTPEYFLIIDDVQYPGLTVSGLKAGTYTVAIVDSNGCASDEKQVIINEPQPLALSIDSVNINCYGANNGQALLNITGGTAPYSVRWSDGNILATRNSLVPGIYEVIVTDANGCSVRDNVVITQPEPVVITETITNVNCYGGNDGSITLDVNGETENYQITWKNKVTSANVGTGATASNLSAGVYIAEILDENGCKWTREYMVIQPSEPLFAQAFQTNIRCAGEDNGTINLIVAGGTAPYTYQWSNGETTRSIFNLSQGIYEVTITDANGCIITESYEITEPEPLTVTVDSLQDVSCKFGNDGSIRLNIEGGAGNYRITWSNGRTGPELTNLRAGEYTVFIIDDNSCFYTETFTISEPTDILSIEGISTTQLCNADDQIELLLTVIGGTAPYSYQWSNGSTDQNLTGILPGNYSVVVTDANGCEVSGNFNVPPATSPLQVEFGGRIDLCSPNERGEVRATVIGGAAPFTYLWSNGATTPTISNLTPGEYSVFVTDANGCTVEDSVVVTTPGNWRINLDAIQSVSCFGGNNGSIQISVIEGRGPFKITWSHGVEDQLFVGNLTPGNYSVRVEDEAGCAITATYNIREPELLTFTDMVENVTCAGENNGSISINVAGGTPPYSYQWSNGSNSRNLRNLKPGDYTLVITDRNGCSTGATYTITEPQPLAIESEFSENLLCNGDTEGFININITGGIQPYKVSWSDEPENENLNRFNLTKGVYKVTVIDDNGCQTEQTFEIKEPELLEISLNTAFDVDCENRDLKGVAWVDIKGGSGDYIISWNTGQQNTNEIIFMEDGDLMVTVIDKNGCTAEAITSVTMPVAFTDADFTYTIISLGTEGQILVNDPVQFLDKTEGNVIAWEWDFGDGNKSNEQNPQHTYTKPGTYTITLMTFDALGCVSTASIEVEVLASHLIMVPNAFTPNGDGLNDTFFPKMRGIVGLEMHVFNKWGELVYSSYSVEDKGWDGTLRGVLSPNGNYVYKIVYQAIDGETGTMTGVFTLFH</sequence>
<dbReference type="PROSITE" id="PS50093">
    <property type="entry name" value="PKD"/>
    <property type="match status" value="1"/>
</dbReference>
<dbReference type="Proteomes" id="UP001589797">
    <property type="component" value="Unassembled WGS sequence"/>
</dbReference>
<dbReference type="Pfam" id="PF13585">
    <property type="entry name" value="CHU_C"/>
    <property type="match status" value="1"/>
</dbReference>
<dbReference type="RefSeq" id="WP_382386489.1">
    <property type="nucleotide sequence ID" value="NZ_JBHLWI010000009.1"/>
</dbReference>
<organism evidence="2 3">
    <name type="scientific">Fontibacter flavus</name>
    <dbReference type="NCBI Taxonomy" id="654838"/>
    <lineage>
        <taxon>Bacteria</taxon>
        <taxon>Pseudomonadati</taxon>
        <taxon>Bacteroidota</taxon>
        <taxon>Cytophagia</taxon>
        <taxon>Cytophagales</taxon>
        <taxon>Cyclobacteriaceae</taxon>
        <taxon>Fontibacter</taxon>
    </lineage>
</organism>
<evidence type="ECO:0000313" key="2">
    <source>
        <dbReference type="EMBL" id="MFC0262048.1"/>
    </source>
</evidence>
<feature type="domain" description="PKD" evidence="1">
    <location>
        <begin position="3075"/>
        <end position="3139"/>
    </location>
</feature>
<dbReference type="InterPro" id="IPR035986">
    <property type="entry name" value="PKD_dom_sf"/>
</dbReference>
<dbReference type="NCBIfam" id="TIGR04131">
    <property type="entry name" value="Bac_Flav_CTERM"/>
    <property type="match status" value="1"/>
</dbReference>
<gene>
    <name evidence="2" type="ORF">ACFFIP_05085</name>
</gene>